<dbReference type="Proteomes" id="UP001176941">
    <property type="component" value="Chromosome 31"/>
</dbReference>
<dbReference type="EMBL" id="OX459967">
    <property type="protein sequence ID" value="CAI9171772.1"/>
    <property type="molecule type" value="Genomic_DNA"/>
</dbReference>
<sequence>MPLVDRHPPVQLLQEEVKTSGPLGSVQESEDRCSKQAFKTRRVTRQVSQEPNLSTWRAHRARPIRQRMASLLSRARRKVALAPGSHRSRRASEQEREDQDAALSHDSRRFGGREREAGGAQNRLGLSDLGNKPEVTQPTGQEAGGRLRKAGLSGSKPALPHPPCSVLEPLRTEKWGSKNPKGI</sequence>
<evidence type="ECO:0000256" key="1">
    <source>
        <dbReference type="SAM" id="MobiDB-lite"/>
    </source>
</evidence>
<evidence type="ECO:0000313" key="2">
    <source>
        <dbReference type="EMBL" id="CAI9171772.1"/>
    </source>
</evidence>
<protein>
    <submittedName>
        <fullName evidence="2">Uncharacterized protein</fullName>
    </submittedName>
</protein>
<proteinExistence type="predicted"/>
<feature type="compositionally biased region" description="Basic and acidic residues" evidence="1">
    <location>
        <begin position="103"/>
        <end position="117"/>
    </location>
</feature>
<name>A0ABN8ZCZ4_RANTA</name>
<keyword evidence="3" id="KW-1185">Reference proteome</keyword>
<evidence type="ECO:0000313" key="3">
    <source>
        <dbReference type="Proteomes" id="UP001176941"/>
    </source>
</evidence>
<feature type="compositionally biased region" description="Polar residues" evidence="1">
    <location>
        <begin position="45"/>
        <end position="55"/>
    </location>
</feature>
<accession>A0ABN8ZCZ4</accession>
<organism evidence="2 3">
    <name type="scientific">Rangifer tarandus platyrhynchus</name>
    <name type="common">Svalbard reindeer</name>
    <dbReference type="NCBI Taxonomy" id="3082113"/>
    <lineage>
        <taxon>Eukaryota</taxon>
        <taxon>Metazoa</taxon>
        <taxon>Chordata</taxon>
        <taxon>Craniata</taxon>
        <taxon>Vertebrata</taxon>
        <taxon>Euteleostomi</taxon>
        <taxon>Mammalia</taxon>
        <taxon>Eutheria</taxon>
        <taxon>Laurasiatheria</taxon>
        <taxon>Artiodactyla</taxon>
        <taxon>Ruminantia</taxon>
        <taxon>Pecora</taxon>
        <taxon>Cervidae</taxon>
        <taxon>Odocoileinae</taxon>
        <taxon>Rangifer</taxon>
    </lineage>
</organism>
<feature type="region of interest" description="Disordered" evidence="1">
    <location>
        <begin position="1"/>
        <end position="183"/>
    </location>
</feature>
<gene>
    <name evidence="2" type="ORF">MRATA1EN1_LOCUS20734</name>
</gene>
<reference evidence="2" key="1">
    <citation type="submission" date="2023-04" db="EMBL/GenBank/DDBJ databases">
        <authorList>
            <consortium name="ELIXIR-Norway"/>
        </authorList>
    </citation>
    <scope>NUCLEOTIDE SEQUENCE [LARGE SCALE GENOMIC DNA]</scope>
</reference>